<name>A0A6G0W670_9STRA</name>
<comment type="caution">
    <text evidence="2">The sequence shown here is derived from an EMBL/GenBank/DDBJ whole genome shotgun (WGS) entry which is preliminary data.</text>
</comment>
<keyword evidence="3" id="KW-1185">Reference proteome</keyword>
<evidence type="ECO:0000256" key="1">
    <source>
        <dbReference type="SAM" id="Coils"/>
    </source>
</evidence>
<dbReference type="Proteomes" id="UP000481153">
    <property type="component" value="Unassembled WGS sequence"/>
</dbReference>
<reference evidence="2 3" key="1">
    <citation type="submission" date="2019-07" db="EMBL/GenBank/DDBJ databases">
        <title>Genomics analysis of Aphanomyces spp. identifies a new class of oomycete effector associated with host adaptation.</title>
        <authorList>
            <person name="Gaulin E."/>
        </authorList>
    </citation>
    <scope>NUCLEOTIDE SEQUENCE [LARGE SCALE GENOMIC DNA]</scope>
    <source>
        <strain evidence="2 3">ATCC 201684</strain>
    </source>
</reference>
<organism evidence="2 3">
    <name type="scientific">Aphanomyces euteiches</name>
    <dbReference type="NCBI Taxonomy" id="100861"/>
    <lineage>
        <taxon>Eukaryota</taxon>
        <taxon>Sar</taxon>
        <taxon>Stramenopiles</taxon>
        <taxon>Oomycota</taxon>
        <taxon>Saprolegniomycetes</taxon>
        <taxon>Saprolegniales</taxon>
        <taxon>Verrucalvaceae</taxon>
        <taxon>Aphanomyces</taxon>
    </lineage>
</organism>
<keyword evidence="1" id="KW-0175">Coiled coil</keyword>
<dbReference type="EMBL" id="VJMJ01000330">
    <property type="protein sequence ID" value="KAF0722589.1"/>
    <property type="molecule type" value="Genomic_DNA"/>
</dbReference>
<protein>
    <submittedName>
        <fullName evidence="2">Uncharacterized protein</fullName>
    </submittedName>
</protein>
<feature type="coiled-coil region" evidence="1">
    <location>
        <begin position="380"/>
        <end position="407"/>
    </location>
</feature>
<proteinExistence type="predicted"/>
<evidence type="ECO:0000313" key="3">
    <source>
        <dbReference type="Proteomes" id="UP000481153"/>
    </source>
</evidence>
<gene>
    <name evidence="2" type="ORF">Ae201684_018322</name>
</gene>
<dbReference type="VEuPathDB" id="FungiDB:AeMF1_002175"/>
<evidence type="ECO:0000313" key="2">
    <source>
        <dbReference type="EMBL" id="KAF0722589.1"/>
    </source>
</evidence>
<accession>A0A6G0W670</accession>
<sequence length="412" mass="46093">MTTTMTADKTSSRAKGLNPFKAWTVSALQRFQSGGSGSLKTTTSREKSRHVRERCMALGQTCDPQCIVDNMRLQGGVHHTQLLYVVFNGRPLHLCCYEDVVCTWFRAQPGREFQEIAGAATTDWYLPTAEDIGALLLVHVDLGSVVGCVEFGPVVEDPSVRSQVENALDASTAFYTNVRLVPSDNNEGCSCSDYIDETWSLLLDDKRIRLACESALVPPFEALYSSVVTMRLCPLRSNVLTLDFGGEDGAVDLQVDWHDRRDVVYLVFQALSRLALQSSAHVAALSTGQSPMLTCRTLPPQHDQQHEPLAPCYELPWTMRRRRRVPTYLPKEENGQSVLADEDDDDEPLVNSMLLHDVDALLVLSRQLDHHKPRPVQAPADEMQSALEAMKAERMVLERQLDQLRRERVALS</sequence>
<dbReference type="AlphaFoldDB" id="A0A6G0W670"/>